<comment type="caution">
    <text evidence="1">The sequence shown here is derived from an EMBL/GenBank/DDBJ whole genome shotgun (WGS) entry which is preliminary data.</text>
</comment>
<reference evidence="2" key="1">
    <citation type="submission" date="2017-01" db="EMBL/GenBank/DDBJ databases">
        <authorList>
            <person name="Wang Y."/>
            <person name="White M."/>
            <person name="Kvist S."/>
            <person name="Moncalvo J.-M."/>
        </authorList>
    </citation>
    <scope>NUCLEOTIDE SEQUENCE [LARGE SCALE GENOMIC DNA]</scope>
    <source>
        <strain evidence="2">COL-18-3</strain>
    </source>
</reference>
<name>A0A1R1PJJ4_ZANCU</name>
<dbReference type="Proteomes" id="UP000188320">
    <property type="component" value="Unassembled WGS sequence"/>
</dbReference>
<keyword evidence="2" id="KW-1185">Reference proteome</keyword>
<sequence>MVRSCASSSIITEFLFCTTRFHSGWSAFRFAPISIPIPIPIPTPVSAALASNAKLRSPGPAIGSTHAAFTSLATLSTSFCNSWFFISFRSFASAAPANAARFSVPSGAFTTLIGLSCSDVCVWPRRNCGSSSRSSISISSSISLSSNSPSSSCSLPVSSKYMDPSIAPAAINCLSSHLSGELIRFVPLPPPWITASLPRALLCSSYSSSSSSSSPPFPSLTNTLPGYKCGVKSLPVTWSTSFIDNPILVPTTEITFTYTC</sequence>
<protein>
    <submittedName>
        <fullName evidence="1">Uncharacterized protein</fullName>
    </submittedName>
</protein>
<accession>A0A1R1PJJ4</accession>
<evidence type="ECO:0000313" key="2">
    <source>
        <dbReference type="Proteomes" id="UP000188320"/>
    </source>
</evidence>
<gene>
    <name evidence="1" type="ORF">AX774_g5403</name>
</gene>
<dbReference type="EMBL" id="LSSK01000962">
    <property type="protein sequence ID" value="OMH81145.1"/>
    <property type="molecule type" value="Genomic_DNA"/>
</dbReference>
<organism evidence="1 2">
    <name type="scientific">Zancudomyces culisetae</name>
    <name type="common">Gut fungus</name>
    <name type="synonym">Smittium culisetae</name>
    <dbReference type="NCBI Taxonomy" id="1213189"/>
    <lineage>
        <taxon>Eukaryota</taxon>
        <taxon>Fungi</taxon>
        <taxon>Fungi incertae sedis</taxon>
        <taxon>Zoopagomycota</taxon>
        <taxon>Kickxellomycotina</taxon>
        <taxon>Harpellomycetes</taxon>
        <taxon>Harpellales</taxon>
        <taxon>Legeriomycetaceae</taxon>
        <taxon>Zancudomyces</taxon>
    </lineage>
</organism>
<proteinExistence type="predicted"/>
<evidence type="ECO:0000313" key="1">
    <source>
        <dbReference type="EMBL" id="OMH81145.1"/>
    </source>
</evidence>
<dbReference type="AlphaFoldDB" id="A0A1R1PJJ4"/>